<protein>
    <submittedName>
        <fullName evidence="4">Transmembrane protein</fullName>
    </submittedName>
</protein>
<reference evidence="2 3" key="2">
    <citation type="submission" date="2018-11" db="EMBL/GenBank/DDBJ databases">
        <authorList>
            <consortium name="Pathogen Informatics"/>
        </authorList>
    </citation>
    <scope>NUCLEOTIDE SEQUENCE [LARGE SCALE GENOMIC DNA]</scope>
</reference>
<dbReference type="Proteomes" id="UP000271098">
    <property type="component" value="Unassembled WGS sequence"/>
</dbReference>
<keyword evidence="1" id="KW-0812">Transmembrane</keyword>
<dbReference type="EMBL" id="UYRT01084458">
    <property type="protein sequence ID" value="VDN28869.1"/>
    <property type="molecule type" value="Genomic_DNA"/>
</dbReference>
<accession>A0A183E7L0</accession>
<reference evidence="4" key="1">
    <citation type="submission" date="2016-06" db="UniProtKB">
        <authorList>
            <consortium name="WormBaseParasite"/>
        </authorList>
    </citation>
    <scope>IDENTIFICATION</scope>
</reference>
<keyword evidence="1" id="KW-1133">Transmembrane helix</keyword>
<sequence length="226" mass="25108">MGIEPIWQGRHICLLLAYYFLCVFITVYTIFQRHFLIGLLDCILFELLSQVFEQKGLFSTRYGKARYVIAAAAAAAAVDMFESAANDGLQPPAPKHDAVFVDDIDMDSSELIELEPAVPLTSAPGPSTSRIPDFSLLNHTENEQLFQAQSRRSDEVQWAKCDPACDADRDLKEFWSRVREKINSLDPVICSSNSFLLSTNHVFSHILHIASTASAGVELVAKGLVE</sequence>
<dbReference type="AlphaFoldDB" id="A0A183E7L0"/>
<proteinExistence type="predicted"/>
<dbReference type="WBParaSite" id="GPUH_0001697301-mRNA-1">
    <property type="protein sequence ID" value="GPUH_0001697301-mRNA-1"/>
    <property type="gene ID" value="GPUH_0001697301"/>
</dbReference>
<evidence type="ECO:0000313" key="2">
    <source>
        <dbReference type="EMBL" id="VDN28869.1"/>
    </source>
</evidence>
<keyword evidence="3" id="KW-1185">Reference proteome</keyword>
<gene>
    <name evidence="2" type="ORF">GPUH_LOCUS16952</name>
</gene>
<feature type="transmembrane region" description="Helical" evidence="1">
    <location>
        <begin position="12"/>
        <end position="31"/>
    </location>
</feature>
<evidence type="ECO:0000313" key="3">
    <source>
        <dbReference type="Proteomes" id="UP000271098"/>
    </source>
</evidence>
<evidence type="ECO:0000256" key="1">
    <source>
        <dbReference type="SAM" id="Phobius"/>
    </source>
</evidence>
<organism evidence="4">
    <name type="scientific">Gongylonema pulchrum</name>
    <dbReference type="NCBI Taxonomy" id="637853"/>
    <lineage>
        <taxon>Eukaryota</taxon>
        <taxon>Metazoa</taxon>
        <taxon>Ecdysozoa</taxon>
        <taxon>Nematoda</taxon>
        <taxon>Chromadorea</taxon>
        <taxon>Rhabditida</taxon>
        <taxon>Spirurina</taxon>
        <taxon>Spiruromorpha</taxon>
        <taxon>Spiruroidea</taxon>
        <taxon>Gongylonematidae</taxon>
        <taxon>Gongylonema</taxon>
    </lineage>
</organism>
<keyword evidence="1" id="KW-0472">Membrane</keyword>
<evidence type="ECO:0000313" key="4">
    <source>
        <dbReference type="WBParaSite" id="GPUH_0001697301-mRNA-1"/>
    </source>
</evidence>
<name>A0A183E7L0_9BILA</name>